<comment type="caution">
    <text evidence="1">The sequence shown here is derived from an EMBL/GenBank/DDBJ whole genome shotgun (WGS) entry which is preliminary data.</text>
</comment>
<gene>
    <name evidence="1" type="ORF">DSM107014_02135</name>
</gene>
<name>A0A941GRI9_9CHRO</name>
<reference evidence="1" key="1">
    <citation type="submission" date="2021-02" db="EMBL/GenBank/DDBJ databases">
        <title>Metagenome analyses of Stigonema ocellatum DSM 106950, Chlorogloea purpurea SAG 13.99 and Gomphosphaeria aponina DSM 107014.</title>
        <authorList>
            <person name="Marter P."/>
            <person name="Huang S."/>
        </authorList>
    </citation>
    <scope>NUCLEOTIDE SEQUENCE</scope>
    <source>
        <strain evidence="1">JP213</strain>
    </source>
</reference>
<protein>
    <submittedName>
        <fullName evidence="1">Uncharacterized protein</fullName>
    </submittedName>
</protein>
<accession>A0A941GRI9</accession>
<sequence length="79" mass="9286">MRCPYLKVGRREKGVGRREKGVGRREWPEGLGWVSGVCNYIIHKSIQQRHEELILLGFVSQPNLQEWRCLRRAFAYALC</sequence>
<proteinExistence type="predicted"/>
<evidence type="ECO:0000313" key="1">
    <source>
        <dbReference type="EMBL" id="MBR8826697.1"/>
    </source>
</evidence>
<evidence type="ECO:0000313" key="2">
    <source>
        <dbReference type="Proteomes" id="UP000767446"/>
    </source>
</evidence>
<dbReference type="Proteomes" id="UP000767446">
    <property type="component" value="Unassembled WGS sequence"/>
</dbReference>
<organism evidence="1 2">
    <name type="scientific">Gomphosphaeria aponina SAG 52.96 = DSM 107014</name>
    <dbReference type="NCBI Taxonomy" id="1521640"/>
    <lineage>
        <taxon>Bacteria</taxon>
        <taxon>Bacillati</taxon>
        <taxon>Cyanobacteriota</taxon>
        <taxon>Cyanophyceae</taxon>
        <taxon>Oscillatoriophycideae</taxon>
        <taxon>Chroococcales</taxon>
        <taxon>Gomphosphaeriaceae</taxon>
        <taxon>Gomphosphaeria</taxon>
    </lineage>
</organism>
<dbReference type="AlphaFoldDB" id="A0A941GRI9"/>
<dbReference type="EMBL" id="JADQBC010000009">
    <property type="protein sequence ID" value="MBR8826697.1"/>
    <property type="molecule type" value="Genomic_DNA"/>
</dbReference>